<dbReference type="NCBIfam" id="TIGR00219">
    <property type="entry name" value="mreC"/>
    <property type="match status" value="1"/>
</dbReference>
<evidence type="ECO:0000256" key="2">
    <source>
        <dbReference type="ARBA" id="ARBA00013855"/>
    </source>
</evidence>
<dbReference type="KEGG" id="lit:FPZ52_08230"/>
<dbReference type="Proteomes" id="UP000318483">
    <property type="component" value="Chromosome"/>
</dbReference>
<dbReference type="Gene3D" id="2.40.10.340">
    <property type="entry name" value="Rod shape-determining protein MreC, domain 1"/>
    <property type="match status" value="1"/>
</dbReference>
<dbReference type="InterPro" id="IPR042175">
    <property type="entry name" value="Cell/Rod_MreC_2"/>
</dbReference>
<dbReference type="EMBL" id="CP042261">
    <property type="protein sequence ID" value="QDY70287.1"/>
    <property type="molecule type" value="Genomic_DNA"/>
</dbReference>
<evidence type="ECO:0000256" key="3">
    <source>
        <dbReference type="ARBA" id="ARBA00022960"/>
    </source>
</evidence>
<evidence type="ECO:0000256" key="6">
    <source>
        <dbReference type="SAM" id="MobiDB-lite"/>
    </source>
</evidence>
<evidence type="ECO:0000256" key="5">
    <source>
        <dbReference type="SAM" id="Coils"/>
    </source>
</evidence>
<reference evidence="8 9" key="1">
    <citation type="submission" date="2019-07" db="EMBL/GenBank/DDBJ databases">
        <title>Litoreibacter alkalisoli sp. nov., isolated from saline-alkaline soil.</title>
        <authorList>
            <person name="Wang S."/>
            <person name="Xu L."/>
            <person name="Xing Y.-T."/>
            <person name="Sun J.-Q."/>
        </authorList>
    </citation>
    <scope>NUCLEOTIDE SEQUENCE [LARGE SCALE GENOMIC DNA]</scope>
    <source>
        <strain evidence="8 9">LN3S51</strain>
    </source>
</reference>
<organism evidence="8 9">
    <name type="scientific">Qingshengfaniella alkalisoli</name>
    <dbReference type="NCBI Taxonomy" id="2599296"/>
    <lineage>
        <taxon>Bacteria</taxon>
        <taxon>Pseudomonadati</taxon>
        <taxon>Pseudomonadota</taxon>
        <taxon>Alphaproteobacteria</taxon>
        <taxon>Rhodobacterales</taxon>
        <taxon>Paracoccaceae</taxon>
        <taxon>Qingshengfaniella</taxon>
    </lineage>
</organism>
<keyword evidence="5" id="KW-0175">Coiled coil</keyword>
<dbReference type="Gene3D" id="2.40.10.350">
    <property type="entry name" value="Rod shape-determining protein MreC, domain 2"/>
    <property type="match status" value="1"/>
</dbReference>
<dbReference type="PANTHER" id="PTHR34138:SF1">
    <property type="entry name" value="CELL SHAPE-DETERMINING PROTEIN MREC"/>
    <property type="match status" value="1"/>
</dbReference>
<dbReference type="OrthoDB" id="8478127at2"/>
<gene>
    <name evidence="8" type="primary">mreC</name>
    <name evidence="8" type="ORF">FPZ52_08230</name>
</gene>
<dbReference type="PANTHER" id="PTHR34138">
    <property type="entry name" value="CELL SHAPE-DETERMINING PROTEIN MREC"/>
    <property type="match status" value="1"/>
</dbReference>
<dbReference type="GO" id="GO:0005886">
    <property type="term" value="C:plasma membrane"/>
    <property type="evidence" value="ECO:0007669"/>
    <property type="project" value="TreeGrafter"/>
</dbReference>
<dbReference type="InterPro" id="IPR042177">
    <property type="entry name" value="Cell/Rod_1"/>
</dbReference>
<evidence type="ECO:0000256" key="4">
    <source>
        <dbReference type="ARBA" id="ARBA00032089"/>
    </source>
</evidence>
<feature type="domain" description="Rod shape-determining protein MreC beta-barrel core" evidence="7">
    <location>
        <begin position="106"/>
        <end position="245"/>
    </location>
</feature>
<protein>
    <recommendedName>
        <fullName evidence="2">Cell shape-determining protein MreC</fullName>
    </recommendedName>
    <alternativeName>
        <fullName evidence="4">Cell shape protein MreC</fullName>
    </alternativeName>
</protein>
<dbReference type="GO" id="GO:0008360">
    <property type="term" value="P:regulation of cell shape"/>
    <property type="evidence" value="ECO:0007669"/>
    <property type="project" value="UniProtKB-KW"/>
</dbReference>
<dbReference type="AlphaFoldDB" id="A0A5B8J739"/>
<sequence>MFALLSLLLVWRIDNPRVERIRTELIDATLPKFEWALVPVSSFMRMVGDFQSYRNIYEQNQQLRRELQQMKEWKEAAIQLEQKNARLLDLNNVRLDPKLTYVTGRVVADSGSPFRQSVLMNIGTRDGVRDGWAAIDGIGLVGRVSGVGTETSRVILLNDPASAVPVTIQPSGQKAMLIGDNSNFPLIDFIESSDDVRPGDRVITSGDGDVFPADLLIGQVAQGADRRLRVHLAADYERLEFLRVLRHRGQERIDENGGLVGWPDPEPPREMFGPFLPQPEAKADG</sequence>
<evidence type="ECO:0000313" key="9">
    <source>
        <dbReference type="Proteomes" id="UP000318483"/>
    </source>
</evidence>
<accession>A0A5B8J739</accession>
<keyword evidence="9" id="KW-1185">Reference proteome</keyword>
<name>A0A5B8J739_9RHOB</name>
<evidence type="ECO:0000256" key="1">
    <source>
        <dbReference type="ARBA" id="ARBA00009369"/>
    </source>
</evidence>
<dbReference type="Pfam" id="PF04085">
    <property type="entry name" value="MreC"/>
    <property type="match status" value="1"/>
</dbReference>
<feature type="region of interest" description="Disordered" evidence="6">
    <location>
        <begin position="256"/>
        <end position="285"/>
    </location>
</feature>
<keyword evidence="3" id="KW-0133">Cell shape</keyword>
<comment type="similarity">
    <text evidence="1">Belongs to the MreC family.</text>
</comment>
<dbReference type="InterPro" id="IPR007221">
    <property type="entry name" value="MreC"/>
</dbReference>
<feature type="coiled-coil region" evidence="5">
    <location>
        <begin position="53"/>
        <end position="90"/>
    </location>
</feature>
<dbReference type="InterPro" id="IPR055342">
    <property type="entry name" value="MreC_beta-barrel_core"/>
</dbReference>
<evidence type="ECO:0000259" key="7">
    <source>
        <dbReference type="Pfam" id="PF04085"/>
    </source>
</evidence>
<dbReference type="NCBIfam" id="NF010533">
    <property type="entry name" value="PRK13922.9-5"/>
    <property type="match status" value="1"/>
</dbReference>
<evidence type="ECO:0000313" key="8">
    <source>
        <dbReference type="EMBL" id="QDY70287.1"/>
    </source>
</evidence>
<proteinExistence type="inferred from homology"/>